<evidence type="ECO:0008006" key="3">
    <source>
        <dbReference type="Google" id="ProtNLM"/>
    </source>
</evidence>
<accession>B1G522</accession>
<protein>
    <recommendedName>
        <fullName evidence="3">Preprotein translocase subunit SecD</fullName>
    </recommendedName>
</protein>
<proteinExistence type="predicted"/>
<gene>
    <name evidence="1" type="ORF">BgramDRAFT_4493</name>
</gene>
<dbReference type="RefSeq" id="WP_006051061.1">
    <property type="nucleotide sequence ID" value="NZ_ABLD01000015.1"/>
</dbReference>
<evidence type="ECO:0000313" key="2">
    <source>
        <dbReference type="Proteomes" id="UP000005045"/>
    </source>
</evidence>
<name>B1G522_PARG4</name>
<dbReference type="AlphaFoldDB" id="B1G522"/>
<dbReference type="EMBL" id="ABLD01000015">
    <property type="protein sequence ID" value="EDT08839.1"/>
    <property type="molecule type" value="Genomic_DNA"/>
</dbReference>
<sequence length="94" mass="10107">MRAEQILPDHADSVDVGGVTIRKGTIAAFFANARVWTDPSASETARGQAAADIREALPALRASGLFDFVMIRDPQLREWIDSGAPTHSATEARS</sequence>
<evidence type="ECO:0000313" key="1">
    <source>
        <dbReference type="EMBL" id="EDT08839.1"/>
    </source>
</evidence>
<dbReference type="Proteomes" id="UP000005045">
    <property type="component" value="Unassembled WGS sequence"/>
</dbReference>
<keyword evidence="2" id="KW-1185">Reference proteome</keyword>
<comment type="caution">
    <text evidence="1">The sequence shown here is derived from an EMBL/GenBank/DDBJ whole genome shotgun (WGS) entry which is preliminary data.</text>
</comment>
<reference evidence="1 2" key="1">
    <citation type="submission" date="2008-03" db="EMBL/GenBank/DDBJ databases">
        <title>Sequencing of the draft genome and assembly of Burkholderia graminis C4D1M.</title>
        <authorList>
            <consortium name="US DOE Joint Genome Institute (JGI-PGF)"/>
            <person name="Copeland A."/>
            <person name="Lucas S."/>
            <person name="Lapidus A."/>
            <person name="Glavina del Rio T."/>
            <person name="Dalin E."/>
            <person name="Tice H."/>
            <person name="Bruce D."/>
            <person name="Goodwin L."/>
            <person name="Pitluck S."/>
            <person name="Larimer F."/>
            <person name="Land M.L."/>
            <person name="Hauser L."/>
            <person name="Tiedje J."/>
            <person name="Richardson P."/>
        </authorList>
    </citation>
    <scope>NUCLEOTIDE SEQUENCE [LARGE SCALE GENOMIC DNA]</scope>
    <source>
        <strain evidence="2">ATCC 700544 / DSM 17151 / LMG 18924 / NCIMB 13744 / C4D1M</strain>
    </source>
</reference>
<dbReference type="OrthoDB" id="1453999at2"/>
<organism evidence="1 2">
    <name type="scientific">Paraburkholderia graminis (strain ATCC 700544 / DSM 17151 / LMG 18924 / NCIMB 13744 / C4D1M)</name>
    <dbReference type="NCBI Taxonomy" id="396598"/>
    <lineage>
        <taxon>Bacteria</taxon>
        <taxon>Pseudomonadati</taxon>
        <taxon>Pseudomonadota</taxon>
        <taxon>Betaproteobacteria</taxon>
        <taxon>Burkholderiales</taxon>
        <taxon>Burkholderiaceae</taxon>
        <taxon>Paraburkholderia</taxon>
    </lineage>
</organism>